<name>A0ABX7BJ73_9CAUL</name>
<organism evidence="3 4">
    <name type="scientific">Brevundimonas vitisensis</name>
    <dbReference type="NCBI Taxonomy" id="2800818"/>
    <lineage>
        <taxon>Bacteria</taxon>
        <taxon>Pseudomonadati</taxon>
        <taxon>Pseudomonadota</taxon>
        <taxon>Alphaproteobacteria</taxon>
        <taxon>Caulobacterales</taxon>
        <taxon>Caulobacteraceae</taxon>
        <taxon>Brevundimonas</taxon>
    </lineage>
</organism>
<reference evidence="3 4" key="1">
    <citation type="submission" date="2021-01" db="EMBL/GenBank/DDBJ databases">
        <title>Brevundimonas vitis sp. nov., an bacterium isolated from grape (Vitis vinifera).</title>
        <authorList>
            <person name="Jiang L."/>
            <person name="Lee J."/>
        </authorList>
    </citation>
    <scope>NUCLEOTIDE SEQUENCE [LARGE SCALE GENOMIC DNA]</scope>
    <source>
        <strain evidence="3 4">GRTSA-9</strain>
    </source>
</reference>
<feature type="domain" description="Pilus formation protein N-terminal" evidence="2">
    <location>
        <begin position="33"/>
        <end position="103"/>
    </location>
</feature>
<evidence type="ECO:0000259" key="2">
    <source>
        <dbReference type="Pfam" id="PF13629"/>
    </source>
</evidence>
<feature type="chain" id="PRO_5045423250" evidence="1">
    <location>
        <begin position="32"/>
        <end position="141"/>
    </location>
</feature>
<proteinExistence type="predicted"/>
<keyword evidence="1" id="KW-0732">Signal</keyword>
<accession>A0ABX7BJ73</accession>
<gene>
    <name evidence="3" type="ORF">JIP62_07940</name>
</gene>
<dbReference type="Proteomes" id="UP000595448">
    <property type="component" value="Chromosome"/>
</dbReference>
<dbReference type="RefSeq" id="WP_201101539.1">
    <property type="nucleotide sequence ID" value="NZ_CP067977.1"/>
</dbReference>
<dbReference type="InterPro" id="IPR032789">
    <property type="entry name" value="T2SS-T3SS_pil_N"/>
</dbReference>
<keyword evidence="4" id="KW-1185">Reference proteome</keyword>
<protein>
    <submittedName>
        <fullName evidence="3">Pilus assembly protein N-terminal domain-containing protein</fullName>
    </submittedName>
</protein>
<dbReference type="Pfam" id="PF13629">
    <property type="entry name" value="T2SS-T3SS_pil_N"/>
    <property type="match status" value="1"/>
</dbReference>
<dbReference type="PROSITE" id="PS51257">
    <property type="entry name" value="PROKAR_LIPOPROTEIN"/>
    <property type="match status" value="1"/>
</dbReference>
<evidence type="ECO:0000313" key="3">
    <source>
        <dbReference type="EMBL" id="QQQ17297.1"/>
    </source>
</evidence>
<sequence>MIRSPRRPAIARFAALLSATALLATAGAACAQSRPLSVQIDQSARVQLRAPAGSVIVGNPQIADVTVVDANTLFITGKGYGVTEIVAVDALGRTVFQSQVVVSAGDTGNVRVWRGAQATEMACGASCSPTVRSAADAPAAP</sequence>
<evidence type="ECO:0000313" key="4">
    <source>
        <dbReference type="Proteomes" id="UP000595448"/>
    </source>
</evidence>
<feature type="signal peptide" evidence="1">
    <location>
        <begin position="1"/>
        <end position="31"/>
    </location>
</feature>
<dbReference type="EMBL" id="CP067977">
    <property type="protein sequence ID" value="QQQ17297.1"/>
    <property type="molecule type" value="Genomic_DNA"/>
</dbReference>
<evidence type="ECO:0000256" key="1">
    <source>
        <dbReference type="SAM" id="SignalP"/>
    </source>
</evidence>